<dbReference type="InterPro" id="IPR043128">
    <property type="entry name" value="Rev_trsase/Diguanyl_cyclase"/>
</dbReference>
<evidence type="ECO:0000259" key="2">
    <source>
        <dbReference type="PROSITE" id="PS50887"/>
    </source>
</evidence>
<dbReference type="RefSeq" id="WP_162849740.1">
    <property type="nucleotide sequence ID" value="NZ_QXEV01000006.1"/>
</dbReference>
<dbReference type="PANTHER" id="PTHR45138">
    <property type="entry name" value="REGULATORY COMPONENTS OF SENSORY TRANSDUCTION SYSTEM"/>
    <property type="match status" value="1"/>
</dbReference>
<keyword evidence="4" id="KW-1185">Reference proteome</keyword>
<dbReference type="AlphaFoldDB" id="A0A397S506"/>
<organism evidence="3 4">
    <name type="scientific">Anaeroplasma bactoclasticum</name>
    <dbReference type="NCBI Taxonomy" id="2088"/>
    <lineage>
        <taxon>Bacteria</taxon>
        <taxon>Bacillati</taxon>
        <taxon>Mycoplasmatota</taxon>
        <taxon>Mollicutes</taxon>
        <taxon>Anaeroplasmatales</taxon>
        <taxon>Anaeroplasmataceae</taxon>
        <taxon>Anaeroplasma</taxon>
    </lineage>
</organism>
<dbReference type="InterPro" id="IPR000160">
    <property type="entry name" value="GGDEF_dom"/>
</dbReference>
<protein>
    <submittedName>
        <fullName evidence="3">Diguanylate cyclase (GGDEF)-like protein</fullName>
    </submittedName>
</protein>
<name>A0A397S506_9MOLU</name>
<keyword evidence="1" id="KW-0472">Membrane</keyword>
<dbReference type="GO" id="GO:0052621">
    <property type="term" value="F:diguanylate cyclase activity"/>
    <property type="evidence" value="ECO:0007669"/>
    <property type="project" value="TreeGrafter"/>
</dbReference>
<dbReference type="CDD" id="cd01949">
    <property type="entry name" value="GGDEF"/>
    <property type="match status" value="1"/>
</dbReference>
<feature type="transmembrane region" description="Helical" evidence="1">
    <location>
        <begin position="55"/>
        <end position="77"/>
    </location>
</feature>
<reference evidence="3 4" key="1">
    <citation type="submission" date="2018-08" db="EMBL/GenBank/DDBJ databases">
        <title>Genomic Encyclopedia of Archaeal and Bacterial Type Strains, Phase II (KMG-II): from individual species to whole genera.</title>
        <authorList>
            <person name="Goeker M."/>
        </authorList>
    </citation>
    <scope>NUCLEOTIDE SEQUENCE [LARGE SCALE GENOMIC DNA]</scope>
    <source>
        <strain evidence="3 4">ATCC 27112</strain>
    </source>
</reference>
<comment type="caution">
    <text evidence="3">The sequence shown here is derived from an EMBL/GenBank/DDBJ whole genome shotgun (WGS) entry which is preliminary data.</text>
</comment>
<feature type="transmembrane region" description="Helical" evidence="1">
    <location>
        <begin position="134"/>
        <end position="153"/>
    </location>
</feature>
<gene>
    <name evidence="3" type="ORF">EI71_00763</name>
</gene>
<dbReference type="EMBL" id="QXEV01000006">
    <property type="protein sequence ID" value="RIA77791.1"/>
    <property type="molecule type" value="Genomic_DNA"/>
</dbReference>
<dbReference type="FunFam" id="3.30.70.270:FF:000001">
    <property type="entry name" value="Diguanylate cyclase domain protein"/>
    <property type="match status" value="1"/>
</dbReference>
<keyword evidence="1" id="KW-1133">Transmembrane helix</keyword>
<proteinExistence type="predicted"/>
<feature type="domain" description="GGDEF" evidence="2">
    <location>
        <begin position="241"/>
        <end position="372"/>
    </location>
</feature>
<evidence type="ECO:0000256" key="1">
    <source>
        <dbReference type="SAM" id="Phobius"/>
    </source>
</evidence>
<dbReference type="InterPro" id="IPR029787">
    <property type="entry name" value="Nucleotide_cyclase"/>
</dbReference>
<dbReference type="InterPro" id="IPR050469">
    <property type="entry name" value="Diguanylate_Cyclase"/>
</dbReference>
<dbReference type="PANTHER" id="PTHR45138:SF9">
    <property type="entry name" value="DIGUANYLATE CYCLASE DGCM-RELATED"/>
    <property type="match status" value="1"/>
</dbReference>
<feature type="transmembrane region" description="Helical" evidence="1">
    <location>
        <begin position="89"/>
        <end position="122"/>
    </location>
</feature>
<feature type="transmembrane region" description="Helical" evidence="1">
    <location>
        <begin position="20"/>
        <end position="43"/>
    </location>
</feature>
<sequence>MEKNKAVYDEIYGKLIGKIIVIFISSWLLVTILEIIVGIVFTADKQRELQVLEYFIKYVIVPASVDAVIIAVTLFLLKMKKLSSKIKNYVLVTSLWCIALVLSITHGYFVVMLAAFIIPVLASTLFLDYKTFTYGIILSLAGVFAASITILYLEGNSDRSGKIYIWGSAIIAVLLVALTSVVVGLVVQIHRQREKVLIEMQHENAKLVKANRVDGLTGLQNHTSFYNVLENKLSKARRDRRGFALAMLDIDDFKNINDTYGHGIGDDILKYVSDTIVAAINKTGVSFRYGGDEFAIIFNNPNPEANVAALEVLRKSVANNDSLFSDGTRVTLSIGYYNVKEVQMTSEEIFFRADQALYQAKYNGKNQVHAEY</sequence>
<dbReference type="Proteomes" id="UP000266506">
    <property type="component" value="Unassembled WGS sequence"/>
</dbReference>
<feature type="transmembrane region" description="Helical" evidence="1">
    <location>
        <begin position="165"/>
        <end position="187"/>
    </location>
</feature>
<dbReference type="Pfam" id="PF00990">
    <property type="entry name" value="GGDEF"/>
    <property type="match status" value="1"/>
</dbReference>
<accession>A0A397S506</accession>
<dbReference type="SMART" id="SM00267">
    <property type="entry name" value="GGDEF"/>
    <property type="match status" value="1"/>
</dbReference>
<dbReference type="PROSITE" id="PS50887">
    <property type="entry name" value="GGDEF"/>
    <property type="match status" value="1"/>
</dbReference>
<dbReference type="NCBIfam" id="TIGR00254">
    <property type="entry name" value="GGDEF"/>
    <property type="match status" value="1"/>
</dbReference>
<dbReference type="Gene3D" id="3.30.70.270">
    <property type="match status" value="1"/>
</dbReference>
<dbReference type="FunCoup" id="A0A397S506">
    <property type="interactions" value="26"/>
</dbReference>
<evidence type="ECO:0000313" key="3">
    <source>
        <dbReference type="EMBL" id="RIA77791.1"/>
    </source>
</evidence>
<dbReference type="InParanoid" id="A0A397S506"/>
<evidence type="ECO:0000313" key="4">
    <source>
        <dbReference type="Proteomes" id="UP000266506"/>
    </source>
</evidence>
<dbReference type="SUPFAM" id="SSF55073">
    <property type="entry name" value="Nucleotide cyclase"/>
    <property type="match status" value="1"/>
</dbReference>
<keyword evidence="1" id="KW-0812">Transmembrane</keyword>